<dbReference type="GO" id="GO:0006139">
    <property type="term" value="P:nucleobase-containing compound metabolic process"/>
    <property type="evidence" value="ECO:0007669"/>
    <property type="project" value="UniProtKB-ARBA"/>
</dbReference>
<feature type="region of interest" description="Disordered" evidence="1">
    <location>
        <begin position="151"/>
        <end position="180"/>
    </location>
</feature>
<dbReference type="InterPro" id="IPR002125">
    <property type="entry name" value="CMP_dCMP_dom"/>
</dbReference>
<protein>
    <recommendedName>
        <fullName evidence="2">CMP/dCMP-type deaminase domain-containing protein</fullName>
    </recommendedName>
</protein>
<accession>A0A0D1ZB99</accession>
<dbReference type="EMBL" id="KN847500">
    <property type="protein sequence ID" value="KIW10312.1"/>
    <property type="molecule type" value="Genomic_DNA"/>
</dbReference>
<dbReference type="InterPro" id="IPR016193">
    <property type="entry name" value="Cytidine_deaminase-like"/>
</dbReference>
<dbReference type="PANTHER" id="PTHR11079:SF179">
    <property type="entry name" value="TRNA(ADENINE(34)) DEAMINASE, CHLOROPLASTIC"/>
    <property type="match status" value="1"/>
</dbReference>
<dbReference type="PANTHER" id="PTHR11079">
    <property type="entry name" value="CYTOSINE DEAMINASE FAMILY MEMBER"/>
    <property type="match status" value="1"/>
</dbReference>
<name>A0A0D1ZB99_9EURO</name>
<dbReference type="STRING" id="91928.A0A0D1ZB99"/>
<dbReference type="GeneID" id="27338357"/>
<feature type="compositionally biased region" description="Low complexity" evidence="1">
    <location>
        <begin position="158"/>
        <end position="180"/>
    </location>
</feature>
<dbReference type="Pfam" id="PF00383">
    <property type="entry name" value="dCMP_cyt_deam_1"/>
    <property type="match status" value="1"/>
</dbReference>
<proteinExistence type="predicted"/>
<dbReference type="SUPFAM" id="SSF53927">
    <property type="entry name" value="Cytidine deaminase-like"/>
    <property type="match status" value="1"/>
</dbReference>
<dbReference type="VEuPathDB" id="FungiDB:PV08_11274"/>
<dbReference type="Proteomes" id="UP000053328">
    <property type="component" value="Unassembled WGS sequence"/>
</dbReference>
<feature type="region of interest" description="Disordered" evidence="1">
    <location>
        <begin position="193"/>
        <end position="214"/>
    </location>
</feature>
<dbReference type="CDD" id="cd01285">
    <property type="entry name" value="nucleoside_deaminase"/>
    <property type="match status" value="1"/>
</dbReference>
<dbReference type="GO" id="GO:0003824">
    <property type="term" value="F:catalytic activity"/>
    <property type="evidence" value="ECO:0007669"/>
    <property type="project" value="InterPro"/>
</dbReference>
<sequence>MISETDLTHLGRCVALARAALDAGDSPFGSVLVRTSTGAVLREDRNRITTGRDVTLHPELSLVVWAQRRLTDPADRADTTVYTSGEHCPMCAAAHANAGMGRIVYVASSARLGEWREEMGATPGPVALLPVSVVAPGVRCVEGLTDGIGDADADADGKGTASASTPGTPTETGGSISSGSAALIREVKELHRLKHERQQQQQQQTQAGLKPVET</sequence>
<feature type="domain" description="CMP/dCMP-type deaminase" evidence="2">
    <location>
        <begin position="4"/>
        <end position="126"/>
    </location>
</feature>
<reference evidence="3 4" key="1">
    <citation type="submission" date="2015-01" db="EMBL/GenBank/DDBJ databases">
        <title>The Genome Sequence of Exophiala spinifera CBS89968.</title>
        <authorList>
            <consortium name="The Broad Institute Genomics Platform"/>
            <person name="Cuomo C."/>
            <person name="de Hoog S."/>
            <person name="Gorbushina A."/>
            <person name="Stielow B."/>
            <person name="Teixiera M."/>
            <person name="Abouelleil A."/>
            <person name="Chapman S.B."/>
            <person name="Priest M."/>
            <person name="Young S.K."/>
            <person name="Wortman J."/>
            <person name="Nusbaum C."/>
            <person name="Birren B."/>
        </authorList>
    </citation>
    <scope>NUCLEOTIDE SEQUENCE [LARGE SCALE GENOMIC DNA]</scope>
    <source>
        <strain evidence="3 4">CBS 89968</strain>
    </source>
</reference>
<evidence type="ECO:0000259" key="2">
    <source>
        <dbReference type="PROSITE" id="PS51747"/>
    </source>
</evidence>
<dbReference type="PROSITE" id="PS51747">
    <property type="entry name" value="CYT_DCMP_DEAMINASES_2"/>
    <property type="match status" value="1"/>
</dbReference>
<dbReference type="RefSeq" id="XP_016230528.1">
    <property type="nucleotide sequence ID" value="XM_016385584.1"/>
</dbReference>
<evidence type="ECO:0000313" key="3">
    <source>
        <dbReference type="EMBL" id="KIW10312.1"/>
    </source>
</evidence>
<gene>
    <name evidence="3" type="ORF">PV08_11274</name>
</gene>
<dbReference type="Gene3D" id="3.40.140.10">
    <property type="entry name" value="Cytidine Deaminase, domain 2"/>
    <property type="match status" value="1"/>
</dbReference>
<dbReference type="AlphaFoldDB" id="A0A0D1ZB99"/>
<evidence type="ECO:0000313" key="4">
    <source>
        <dbReference type="Proteomes" id="UP000053328"/>
    </source>
</evidence>
<organism evidence="3 4">
    <name type="scientific">Exophiala spinifera</name>
    <dbReference type="NCBI Taxonomy" id="91928"/>
    <lineage>
        <taxon>Eukaryota</taxon>
        <taxon>Fungi</taxon>
        <taxon>Dikarya</taxon>
        <taxon>Ascomycota</taxon>
        <taxon>Pezizomycotina</taxon>
        <taxon>Eurotiomycetes</taxon>
        <taxon>Chaetothyriomycetidae</taxon>
        <taxon>Chaetothyriales</taxon>
        <taxon>Herpotrichiellaceae</taxon>
        <taxon>Exophiala</taxon>
    </lineage>
</organism>
<dbReference type="OrthoDB" id="408702at2759"/>
<dbReference type="HOGENOM" id="CLU_1288911_0_0_1"/>
<keyword evidence="4" id="KW-1185">Reference proteome</keyword>
<evidence type="ECO:0000256" key="1">
    <source>
        <dbReference type="SAM" id="MobiDB-lite"/>
    </source>
</evidence>